<dbReference type="Gene3D" id="3.30.2310.20">
    <property type="entry name" value="RelE-like"/>
    <property type="match status" value="1"/>
</dbReference>
<dbReference type="RefSeq" id="WP_306421697.1">
    <property type="nucleotide sequence ID" value="NZ_BPQI01000145.1"/>
</dbReference>
<dbReference type="InterPro" id="IPR035093">
    <property type="entry name" value="RelE/ParE_toxin_dom_sf"/>
</dbReference>
<reference evidence="2 3" key="1">
    <citation type="submission" date="2019-06" db="EMBL/GenBank/DDBJ databases">
        <authorList>
            <person name="Rodrigo-Torres L."/>
            <person name="Arahal R. D."/>
            <person name="Lucena T."/>
        </authorList>
    </citation>
    <scope>NUCLEOTIDE SEQUENCE [LARGE SCALE GENOMIC DNA]</scope>
    <source>
        <strain evidence="2 3">SW08-7</strain>
    </source>
</reference>
<dbReference type="Proteomes" id="UP000401717">
    <property type="component" value="Unassembled WGS sequence"/>
</dbReference>
<accession>A0A564FX57</accession>
<evidence type="ECO:0000313" key="3">
    <source>
        <dbReference type="Proteomes" id="UP000401717"/>
    </source>
</evidence>
<protein>
    <submittedName>
        <fullName evidence="2">Uncharacterized protein</fullName>
    </submittedName>
</protein>
<name>A0A564FX57_9HYPH</name>
<reference evidence="1" key="3">
    <citation type="submission" date="2021-08" db="EMBL/GenBank/DDBJ databases">
        <authorList>
            <person name="Tani A."/>
            <person name="Ola A."/>
            <person name="Ogura Y."/>
            <person name="Katsura K."/>
            <person name="Hayashi T."/>
        </authorList>
    </citation>
    <scope>NUCLEOTIDE SEQUENCE</scope>
    <source>
        <strain evidence="1">DSM 22415</strain>
    </source>
</reference>
<organism evidence="2 3">
    <name type="scientific">Methylobacterium dankookense</name>
    <dbReference type="NCBI Taxonomy" id="560405"/>
    <lineage>
        <taxon>Bacteria</taxon>
        <taxon>Pseudomonadati</taxon>
        <taxon>Pseudomonadota</taxon>
        <taxon>Alphaproteobacteria</taxon>
        <taxon>Hyphomicrobiales</taxon>
        <taxon>Methylobacteriaceae</taxon>
        <taxon>Methylobacterium</taxon>
    </lineage>
</organism>
<sequence length="65" mass="7352">MRVEQLAGQPRLGPRRAEIRPTLRILVEAPHLILYETIPDTDAGPVETVRIVAVIDGRRDPLTWI</sequence>
<reference evidence="1" key="2">
    <citation type="journal article" date="2021" name="Front. Microbiol.">
        <title>Comprehensive Comparative Genomics and Phenotyping of Methylobacterium Species.</title>
        <authorList>
            <person name="Alessa O."/>
            <person name="Ogura Y."/>
            <person name="Fujitani Y."/>
            <person name="Takami H."/>
            <person name="Hayashi T."/>
            <person name="Sahin N."/>
            <person name="Tani A."/>
        </authorList>
    </citation>
    <scope>NUCLEOTIDE SEQUENCE</scope>
    <source>
        <strain evidence="1">DSM 22415</strain>
    </source>
</reference>
<evidence type="ECO:0000313" key="1">
    <source>
        <dbReference type="EMBL" id="GJD58383.1"/>
    </source>
</evidence>
<keyword evidence="4" id="KW-1185">Reference proteome</keyword>
<dbReference type="AlphaFoldDB" id="A0A564FX57"/>
<dbReference type="Proteomes" id="UP001055303">
    <property type="component" value="Unassembled WGS sequence"/>
</dbReference>
<dbReference type="EMBL" id="CABFVH010000009">
    <property type="protein sequence ID" value="VUF12318.1"/>
    <property type="molecule type" value="Genomic_DNA"/>
</dbReference>
<evidence type="ECO:0000313" key="2">
    <source>
        <dbReference type="EMBL" id="VUF12318.1"/>
    </source>
</evidence>
<proteinExistence type="predicted"/>
<gene>
    <name evidence="1" type="ORF">IFDJLNFL_4302</name>
    <name evidence="2" type="ORF">MTDSW087_02008</name>
</gene>
<evidence type="ECO:0000313" key="4">
    <source>
        <dbReference type="Proteomes" id="UP001055303"/>
    </source>
</evidence>
<dbReference type="EMBL" id="BPQI01000145">
    <property type="protein sequence ID" value="GJD58383.1"/>
    <property type="molecule type" value="Genomic_DNA"/>
</dbReference>